<protein>
    <submittedName>
        <fullName evidence="3">Uncharacterized protein</fullName>
    </submittedName>
</protein>
<evidence type="ECO:0000256" key="2">
    <source>
        <dbReference type="SAM" id="Phobius"/>
    </source>
</evidence>
<keyword evidence="2" id="KW-0812">Transmembrane</keyword>
<feature type="transmembrane region" description="Helical" evidence="2">
    <location>
        <begin position="37"/>
        <end position="60"/>
    </location>
</feature>
<sequence>MNTPNDEEIEALLGKLAPAPPAPALMMRLRAARPRPVILRPIFWGPLAAVAAAVVTALTLPGNEPAKAREPQPELANETPKRVPVASKQHLMEVIDLGVVRDADQPVRLIRTTWLDEIYYASTTGGQTEKESQIREEVMPVALTTY</sequence>
<dbReference type="KEGG" id="luo:HHL09_23400"/>
<feature type="region of interest" description="Disordered" evidence="1">
    <location>
        <begin position="63"/>
        <end position="84"/>
    </location>
</feature>
<evidence type="ECO:0000313" key="3">
    <source>
        <dbReference type="EMBL" id="QJE98602.1"/>
    </source>
</evidence>
<gene>
    <name evidence="3" type="ORF">HHL09_23400</name>
</gene>
<keyword evidence="2" id="KW-0472">Membrane</keyword>
<reference evidence="3 4" key="1">
    <citation type="submission" date="2020-04" db="EMBL/GenBank/DDBJ databases">
        <title>Luteolibacter sp. G-1-1-1 isolated from soil.</title>
        <authorList>
            <person name="Dahal R.H."/>
        </authorList>
    </citation>
    <scope>NUCLEOTIDE SEQUENCE [LARGE SCALE GENOMIC DNA]</scope>
    <source>
        <strain evidence="3 4">G-1-1-1</strain>
    </source>
</reference>
<name>A0A858RP18_9BACT</name>
<keyword evidence="4" id="KW-1185">Reference proteome</keyword>
<dbReference type="Proteomes" id="UP000501812">
    <property type="component" value="Chromosome"/>
</dbReference>
<evidence type="ECO:0000313" key="4">
    <source>
        <dbReference type="Proteomes" id="UP000501812"/>
    </source>
</evidence>
<dbReference type="EMBL" id="CP051774">
    <property type="protein sequence ID" value="QJE98602.1"/>
    <property type="molecule type" value="Genomic_DNA"/>
</dbReference>
<proteinExistence type="predicted"/>
<evidence type="ECO:0000256" key="1">
    <source>
        <dbReference type="SAM" id="MobiDB-lite"/>
    </source>
</evidence>
<dbReference type="RefSeq" id="WP_169457089.1">
    <property type="nucleotide sequence ID" value="NZ_CP051774.1"/>
</dbReference>
<dbReference type="AlphaFoldDB" id="A0A858RP18"/>
<accession>A0A858RP18</accession>
<organism evidence="3 4">
    <name type="scientific">Luteolibacter luteus</name>
    <dbReference type="NCBI Taxonomy" id="2728835"/>
    <lineage>
        <taxon>Bacteria</taxon>
        <taxon>Pseudomonadati</taxon>
        <taxon>Verrucomicrobiota</taxon>
        <taxon>Verrucomicrobiia</taxon>
        <taxon>Verrucomicrobiales</taxon>
        <taxon>Verrucomicrobiaceae</taxon>
        <taxon>Luteolibacter</taxon>
    </lineage>
</organism>
<keyword evidence="2" id="KW-1133">Transmembrane helix</keyword>